<keyword evidence="3" id="KW-1185">Reference proteome</keyword>
<accession>A0ABN3VJP6</accession>
<keyword evidence="2" id="KW-0378">Hydrolase</keyword>
<dbReference type="PANTHER" id="PTHR43319">
    <property type="entry name" value="BETA-LACTAMASE-RELATED"/>
    <property type="match status" value="1"/>
</dbReference>
<dbReference type="InterPro" id="IPR012338">
    <property type="entry name" value="Beta-lactam/transpept-like"/>
</dbReference>
<dbReference type="InterPro" id="IPR001466">
    <property type="entry name" value="Beta-lactam-related"/>
</dbReference>
<dbReference type="Pfam" id="PF00144">
    <property type="entry name" value="Beta-lactamase"/>
    <property type="match status" value="1"/>
</dbReference>
<gene>
    <name evidence="2" type="ORF">GCM10010470_54250</name>
</gene>
<dbReference type="Proteomes" id="UP001500979">
    <property type="component" value="Unassembled WGS sequence"/>
</dbReference>
<dbReference type="Gene3D" id="3.40.710.10">
    <property type="entry name" value="DD-peptidase/beta-lactamase superfamily"/>
    <property type="match status" value="1"/>
</dbReference>
<evidence type="ECO:0000259" key="1">
    <source>
        <dbReference type="Pfam" id="PF00144"/>
    </source>
</evidence>
<sequence>MQQHVAAGFEPVAEAFEANFGERGEVGAALAVVQDGRTVLDLWGGSAAPGRPWRHDTLQMIFSGTKGLVATALLVLVERGAIELDAPVARYWPEFAARGKQDVTVAEVLSHRGGLPAYPDATTHEDLLDQAGLAARLADSSRQTDAVVYHPLTFGTLVGELIRRVDGRTAGSFFHDEIATPLDLDVWIGLPPEHEHRASEFSYAPGLVQAAPERDFDRRVWANPPLFAEGPIFWNTARAHRAELPAVNALGTARSIARLYGCLALGGTLDGVQLLKPETIDLARSPLARGIDPTTGDDLAYGLGYRLQSSAQPLGPPDDVFGHGGAGGSGHAAWPSARVGVSYVMNELRDSGGIDPRRKAVLTALHEVVSRSSR</sequence>
<evidence type="ECO:0000313" key="2">
    <source>
        <dbReference type="EMBL" id="GAA2811965.1"/>
    </source>
</evidence>
<dbReference type="SUPFAM" id="SSF56601">
    <property type="entry name" value="beta-lactamase/transpeptidase-like"/>
    <property type="match status" value="1"/>
</dbReference>
<proteinExistence type="predicted"/>
<dbReference type="GO" id="GO:0016787">
    <property type="term" value="F:hydrolase activity"/>
    <property type="evidence" value="ECO:0007669"/>
    <property type="project" value="UniProtKB-KW"/>
</dbReference>
<dbReference type="PANTHER" id="PTHR43319:SF3">
    <property type="entry name" value="BETA-LACTAMASE-RELATED DOMAIN-CONTAINING PROTEIN"/>
    <property type="match status" value="1"/>
</dbReference>
<name>A0ABN3VJP6_9PSEU</name>
<reference evidence="2 3" key="1">
    <citation type="journal article" date="2019" name="Int. J. Syst. Evol. Microbiol.">
        <title>The Global Catalogue of Microorganisms (GCM) 10K type strain sequencing project: providing services to taxonomists for standard genome sequencing and annotation.</title>
        <authorList>
            <consortium name="The Broad Institute Genomics Platform"/>
            <consortium name="The Broad Institute Genome Sequencing Center for Infectious Disease"/>
            <person name="Wu L."/>
            <person name="Ma J."/>
        </authorList>
    </citation>
    <scope>NUCLEOTIDE SEQUENCE [LARGE SCALE GENOMIC DNA]</scope>
    <source>
        <strain evidence="2 3">JCM 9383</strain>
    </source>
</reference>
<feature type="domain" description="Beta-lactamase-related" evidence="1">
    <location>
        <begin position="17"/>
        <end position="358"/>
    </location>
</feature>
<comment type="caution">
    <text evidence="2">The sequence shown here is derived from an EMBL/GenBank/DDBJ whole genome shotgun (WGS) entry which is preliminary data.</text>
</comment>
<dbReference type="EMBL" id="BAAAUX010000023">
    <property type="protein sequence ID" value="GAA2811965.1"/>
    <property type="molecule type" value="Genomic_DNA"/>
</dbReference>
<organism evidence="2 3">
    <name type="scientific">Saccharopolyspora taberi</name>
    <dbReference type="NCBI Taxonomy" id="60895"/>
    <lineage>
        <taxon>Bacteria</taxon>
        <taxon>Bacillati</taxon>
        <taxon>Actinomycetota</taxon>
        <taxon>Actinomycetes</taxon>
        <taxon>Pseudonocardiales</taxon>
        <taxon>Pseudonocardiaceae</taxon>
        <taxon>Saccharopolyspora</taxon>
    </lineage>
</organism>
<dbReference type="RefSeq" id="WP_344684437.1">
    <property type="nucleotide sequence ID" value="NZ_BAAAUX010000023.1"/>
</dbReference>
<evidence type="ECO:0000313" key="3">
    <source>
        <dbReference type="Proteomes" id="UP001500979"/>
    </source>
</evidence>
<dbReference type="InterPro" id="IPR052907">
    <property type="entry name" value="Beta-lactamase/esterase"/>
</dbReference>
<protein>
    <submittedName>
        <fullName evidence="2">Serine hydrolase domain-containing protein</fullName>
    </submittedName>
</protein>